<feature type="region of interest" description="Disordered" evidence="1">
    <location>
        <begin position="192"/>
        <end position="215"/>
    </location>
</feature>
<dbReference type="EMBL" id="JASCZI010241661">
    <property type="protein sequence ID" value="MED6203802.1"/>
    <property type="molecule type" value="Genomic_DNA"/>
</dbReference>
<accession>A0ABU6XZY7</accession>
<dbReference type="Pfam" id="PF10536">
    <property type="entry name" value="PMD"/>
    <property type="match status" value="1"/>
</dbReference>
<reference evidence="3 4" key="1">
    <citation type="journal article" date="2023" name="Plants (Basel)">
        <title>Bridging the Gap: Combining Genomics and Transcriptomics Approaches to Understand Stylosanthes scabra, an Orphan Legume from the Brazilian Caatinga.</title>
        <authorList>
            <person name="Ferreira-Neto J.R.C."/>
            <person name="da Silva M.D."/>
            <person name="Binneck E."/>
            <person name="de Melo N.F."/>
            <person name="da Silva R.H."/>
            <person name="de Melo A.L.T.M."/>
            <person name="Pandolfi V."/>
            <person name="Bustamante F.O."/>
            <person name="Brasileiro-Vidal A.C."/>
            <person name="Benko-Iseppon A.M."/>
        </authorList>
    </citation>
    <scope>NUCLEOTIDE SEQUENCE [LARGE SCALE GENOMIC DNA]</scope>
    <source>
        <tissue evidence="3">Leaves</tissue>
    </source>
</reference>
<dbReference type="InterPro" id="IPR019557">
    <property type="entry name" value="AminoTfrase-like_pln_mobile"/>
</dbReference>
<protein>
    <recommendedName>
        <fullName evidence="2">Aminotransferase-like plant mobile domain-containing protein</fullName>
    </recommendedName>
</protein>
<organism evidence="3 4">
    <name type="scientific">Stylosanthes scabra</name>
    <dbReference type="NCBI Taxonomy" id="79078"/>
    <lineage>
        <taxon>Eukaryota</taxon>
        <taxon>Viridiplantae</taxon>
        <taxon>Streptophyta</taxon>
        <taxon>Embryophyta</taxon>
        <taxon>Tracheophyta</taxon>
        <taxon>Spermatophyta</taxon>
        <taxon>Magnoliopsida</taxon>
        <taxon>eudicotyledons</taxon>
        <taxon>Gunneridae</taxon>
        <taxon>Pentapetalae</taxon>
        <taxon>rosids</taxon>
        <taxon>fabids</taxon>
        <taxon>Fabales</taxon>
        <taxon>Fabaceae</taxon>
        <taxon>Papilionoideae</taxon>
        <taxon>50 kb inversion clade</taxon>
        <taxon>dalbergioids sensu lato</taxon>
        <taxon>Dalbergieae</taxon>
        <taxon>Pterocarpus clade</taxon>
        <taxon>Stylosanthes</taxon>
    </lineage>
</organism>
<name>A0ABU6XZY7_9FABA</name>
<dbReference type="Proteomes" id="UP001341840">
    <property type="component" value="Unassembled WGS sequence"/>
</dbReference>
<evidence type="ECO:0000313" key="3">
    <source>
        <dbReference type="EMBL" id="MED6203802.1"/>
    </source>
</evidence>
<feature type="domain" description="Aminotransferase-like plant mobile" evidence="2">
    <location>
        <begin position="2"/>
        <end position="70"/>
    </location>
</feature>
<evidence type="ECO:0000259" key="2">
    <source>
        <dbReference type="Pfam" id="PF10536"/>
    </source>
</evidence>
<comment type="caution">
    <text evidence="3">The sequence shown here is derived from an EMBL/GenBank/DDBJ whole genome shotgun (WGS) entry which is preliminary data.</text>
</comment>
<evidence type="ECO:0000256" key="1">
    <source>
        <dbReference type="SAM" id="MobiDB-lite"/>
    </source>
</evidence>
<gene>
    <name evidence="3" type="ORF">PIB30_003094</name>
</gene>
<proteinExistence type="predicted"/>
<keyword evidence="4" id="KW-1185">Reference proteome</keyword>
<evidence type="ECO:0000313" key="4">
    <source>
        <dbReference type="Proteomes" id="UP001341840"/>
    </source>
</evidence>
<sequence length="263" mass="29632">MFDNITNDNFLWLPYDEQRLGPNVVPSDIFTRADLWNAPSPIISFECIEWCPADSVMRQFGLAQGIPIEPRSLGDKHNECLTGRQLSSYPLFMNSVAPYLAERMEPHAFNTLYSLVNEFDMGQTNQTMPGHLSVDSHFHAPAGSAYSAARQYLILEDEEAARYTRYKDTDRSNSDDNDRDEEENYLVANGVDNDNETSQCAGDTSARAAGASTTKVAGKGYDLRTEHSRRNLNRFTPSGWSTKDLKKGASRVVKNVKNRFKKK</sequence>